<evidence type="ECO:0000313" key="1">
    <source>
        <dbReference type="EMBL" id="QNN99204.1"/>
    </source>
</evidence>
<accession>A0A7G9UYU9</accession>
<sequence length="53" mass="6269">MAERKVAIYYESSPEIDEDALFEHIHRFFCENPNEPTTQNCPLYAMTFQNVVE</sequence>
<evidence type="ECO:0000313" key="2">
    <source>
        <dbReference type="Proteomes" id="UP000516151"/>
    </source>
</evidence>
<dbReference type="KEGG" id="vg:77927404"/>
<name>A0A7G9UYU9_9CAUD</name>
<protein>
    <submittedName>
        <fullName evidence="1">Uncharacterized protein</fullName>
    </submittedName>
</protein>
<dbReference type="GeneID" id="77927404"/>
<organism evidence="1 2">
    <name type="scientific">Streptomyces phage Faust</name>
    <dbReference type="NCBI Taxonomy" id="2767565"/>
    <lineage>
        <taxon>Viruses</taxon>
        <taxon>Duplodnaviria</taxon>
        <taxon>Heunggongvirae</taxon>
        <taxon>Uroviricota</taxon>
        <taxon>Caudoviricetes</taxon>
        <taxon>Stanwilliamsviridae</taxon>
        <taxon>Loccivirinae</taxon>
        <taxon>Faustvirus</taxon>
        <taxon>Faustvirus faust</taxon>
    </lineage>
</organism>
<gene>
    <name evidence="1" type="primary">109</name>
    <name evidence="1" type="ORF">SEA_FAUST_109</name>
</gene>
<proteinExistence type="predicted"/>
<dbReference type="Proteomes" id="UP000516151">
    <property type="component" value="Segment"/>
</dbReference>
<dbReference type="EMBL" id="MT684598">
    <property type="protein sequence ID" value="QNN99204.1"/>
    <property type="molecule type" value="Genomic_DNA"/>
</dbReference>
<keyword evidence="2" id="KW-1185">Reference proteome</keyword>
<reference evidence="1 2" key="1">
    <citation type="submission" date="2020-06" db="EMBL/GenBank/DDBJ databases">
        <authorList>
            <person name="Arora M.N."/>
            <person name="Dalling M.T."/>
            <person name="Dawson S.P.M."/>
            <person name="Elia S.N."/>
            <person name="Burke B."/>
            <person name="Shaffer C.D."/>
            <person name="Weston-Hafer K.A."/>
            <person name="Garlena R.A."/>
            <person name="Russell D.A."/>
            <person name="Pope W.H."/>
            <person name="Jacobs-Sera D."/>
            <person name="Hatfull G.F."/>
        </authorList>
    </citation>
    <scope>NUCLEOTIDE SEQUENCE [LARGE SCALE GENOMIC DNA]</scope>
</reference>
<dbReference type="RefSeq" id="YP_010651711.1">
    <property type="nucleotide sequence ID" value="NC_070783.1"/>
</dbReference>